<evidence type="ECO:0000313" key="2">
    <source>
        <dbReference type="Proteomes" id="UP001165186"/>
    </source>
</evidence>
<organism evidence="1 2">
    <name type="scientific">Neofusicoccum parvum</name>
    <dbReference type="NCBI Taxonomy" id="310453"/>
    <lineage>
        <taxon>Eukaryota</taxon>
        <taxon>Fungi</taxon>
        <taxon>Dikarya</taxon>
        <taxon>Ascomycota</taxon>
        <taxon>Pezizomycotina</taxon>
        <taxon>Dothideomycetes</taxon>
        <taxon>Dothideomycetes incertae sedis</taxon>
        <taxon>Botryosphaeriales</taxon>
        <taxon>Botryosphaeriaceae</taxon>
        <taxon>Neofusicoccum</taxon>
    </lineage>
</organism>
<accession>A0ACB5SHA8</accession>
<sequence length="503" mass="55955">MLPQTAAIVSLQDASPAKWAVLAATITLAALLSTCAYRVFLHPLHRYPGPTLHAISSLPRAIATILGREAELMLALHKRHGPVVRVGPNELSYVDPRAIKDIYGHRRAGGGLEFARDAAFFDPALNGAADILRAADGAAHARLRKALSHSFSDRALRNQAPLLKTHVAKLLANLGAARGAPVDLSAWFNATTFDVMADLTFSAPLGLLDGNTRWEDWVHAITAQPRGMTVARVLRGYAAVWWFLSLFVPRSMAAARRKVWDYAVTRVDARLAAGSDKPDLWAEMMARNEGMPVEEMHANAEVFMVAGTETTATMLSGLTWYLVTNLDKFEKLKREVREATPREEDVTVERLQGLKYLHACVEEGFRMYPPAAIGPPRVTPAEGAKICDGWVAGGTLVTCQQWASYRYPPNFTRPDEYIPERWLENKTGEFANDKKEILQPFSYGPRNCIGKNLAYHEVRLILASIIREFDLELCPESKDWRDQPVYSVWMRGPLMCKLTPVVQ</sequence>
<reference evidence="1" key="1">
    <citation type="submission" date="2024-09" db="EMBL/GenBank/DDBJ databases">
        <title>Draft Genome Sequences of Neofusicoccum parvum.</title>
        <authorList>
            <person name="Ashida A."/>
            <person name="Camagna M."/>
            <person name="Tanaka A."/>
            <person name="Takemoto D."/>
        </authorList>
    </citation>
    <scope>NUCLEOTIDE SEQUENCE</scope>
    <source>
        <strain evidence="1">PPO83</strain>
    </source>
</reference>
<keyword evidence="2" id="KW-1185">Reference proteome</keyword>
<gene>
    <name evidence="1" type="primary">g4938</name>
    <name evidence="1" type="ORF">NpPPO83_00004938</name>
</gene>
<proteinExistence type="predicted"/>
<name>A0ACB5SHA8_9PEZI</name>
<comment type="caution">
    <text evidence="1">The sequence shown here is derived from an EMBL/GenBank/DDBJ whole genome shotgun (WGS) entry which is preliminary data.</text>
</comment>
<dbReference type="EMBL" id="BSXG01000094">
    <property type="protein sequence ID" value="GME40718.1"/>
    <property type="molecule type" value="Genomic_DNA"/>
</dbReference>
<dbReference type="Proteomes" id="UP001165186">
    <property type="component" value="Unassembled WGS sequence"/>
</dbReference>
<evidence type="ECO:0000313" key="1">
    <source>
        <dbReference type="EMBL" id="GME40718.1"/>
    </source>
</evidence>
<protein>
    <submittedName>
        <fullName evidence="1">Cytochrome p450 protein</fullName>
    </submittedName>
</protein>